<dbReference type="EMBL" id="CP142729">
    <property type="protein sequence ID" value="WUR03246.1"/>
    <property type="molecule type" value="Genomic_DNA"/>
</dbReference>
<dbReference type="GeneID" id="90541064"/>
<organism evidence="1 2">
    <name type="scientific">Vairimorpha necatrix</name>
    <dbReference type="NCBI Taxonomy" id="6039"/>
    <lineage>
        <taxon>Eukaryota</taxon>
        <taxon>Fungi</taxon>
        <taxon>Fungi incertae sedis</taxon>
        <taxon>Microsporidia</taxon>
        <taxon>Nosematidae</taxon>
        <taxon>Vairimorpha</taxon>
    </lineage>
</organism>
<dbReference type="KEGG" id="vnx:VNE69_04074"/>
<name>A0AAX4JBB9_9MICR</name>
<dbReference type="Proteomes" id="UP001334084">
    <property type="component" value="Chromosome 4"/>
</dbReference>
<dbReference type="RefSeq" id="XP_065329391.1">
    <property type="nucleotide sequence ID" value="XM_065473319.1"/>
</dbReference>
<proteinExistence type="predicted"/>
<accession>A0AAX4JBB9</accession>
<dbReference type="AlphaFoldDB" id="A0AAX4JBB9"/>
<evidence type="ECO:0000313" key="1">
    <source>
        <dbReference type="EMBL" id="WUR03246.1"/>
    </source>
</evidence>
<gene>
    <name evidence="1" type="ORF">VNE69_04074</name>
</gene>
<reference evidence="1" key="1">
    <citation type="journal article" date="2024" name="BMC Genomics">
        <title>Functional annotation of a divergent genome using sequence and structure-based similarity.</title>
        <authorList>
            <person name="Svedberg D."/>
            <person name="Winiger R.R."/>
            <person name="Berg A."/>
            <person name="Sharma H."/>
            <person name="Tellgren-Roth C."/>
            <person name="Debrunner-Vossbrinck B.A."/>
            <person name="Vossbrinck C.R."/>
            <person name="Barandun J."/>
        </authorList>
    </citation>
    <scope>NUCLEOTIDE SEQUENCE</scope>
    <source>
        <strain evidence="1">Illinois isolate</strain>
    </source>
</reference>
<sequence>MSDRSESDYSASVELESDSFDRDLVPITLLKDNYDLDMALAMSRSLDNKESNILDPEEVEKLYEFQLLMLLNKL</sequence>
<evidence type="ECO:0000313" key="2">
    <source>
        <dbReference type="Proteomes" id="UP001334084"/>
    </source>
</evidence>
<protein>
    <submittedName>
        <fullName evidence="1">Uncharacterized protein</fullName>
    </submittedName>
</protein>
<keyword evidence="2" id="KW-1185">Reference proteome</keyword>